<keyword evidence="1" id="KW-0732">Signal</keyword>
<dbReference type="InterPro" id="IPR002372">
    <property type="entry name" value="PQQ_rpt_dom"/>
</dbReference>
<protein>
    <submittedName>
        <fullName evidence="3">Outer membrane biogenesis protein BamB</fullName>
    </submittedName>
</protein>
<dbReference type="Pfam" id="PF13360">
    <property type="entry name" value="PQQ_2"/>
    <property type="match status" value="2"/>
</dbReference>
<dbReference type="InterPro" id="IPR015943">
    <property type="entry name" value="WD40/YVTN_repeat-like_dom_sf"/>
</dbReference>
<evidence type="ECO:0000259" key="2">
    <source>
        <dbReference type="Pfam" id="PF13360"/>
    </source>
</evidence>
<evidence type="ECO:0000256" key="1">
    <source>
        <dbReference type="SAM" id="SignalP"/>
    </source>
</evidence>
<gene>
    <name evidence="3" type="ORF">Mal64_08380</name>
</gene>
<dbReference type="InterPro" id="IPR011047">
    <property type="entry name" value="Quinoprotein_ADH-like_sf"/>
</dbReference>
<dbReference type="PANTHER" id="PTHR34512">
    <property type="entry name" value="CELL SURFACE PROTEIN"/>
    <property type="match status" value="1"/>
</dbReference>
<reference evidence="3 4" key="1">
    <citation type="submission" date="2019-02" db="EMBL/GenBank/DDBJ databases">
        <title>Deep-cultivation of Planctomycetes and their phenomic and genomic characterization uncovers novel biology.</title>
        <authorList>
            <person name="Wiegand S."/>
            <person name="Jogler M."/>
            <person name="Boedeker C."/>
            <person name="Pinto D."/>
            <person name="Vollmers J."/>
            <person name="Rivas-Marin E."/>
            <person name="Kohn T."/>
            <person name="Peeters S.H."/>
            <person name="Heuer A."/>
            <person name="Rast P."/>
            <person name="Oberbeckmann S."/>
            <person name="Bunk B."/>
            <person name="Jeske O."/>
            <person name="Meyerdierks A."/>
            <person name="Storesund J.E."/>
            <person name="Kallscheuer N."/>
            <person name="Luecker S."/>
            <person name="Lage O.M."/>
            <person name="Pohl T."/>
            <person name="Merkel B.J."/>
            <person name="Hornburger P."/>
            <person name="Mueller R.-W."/>
            <person name="Bruemmer F."/>
            <person name="Labrenz M."/>
            <person name="Spormann A.M."/>
            <person name="Op Den Camp H."/>
            <person name="Overmann J."/>
            <person name="Amann R."/>
            <person name="Jetten M.S.M."/>
            <person name="Mascher T."/>
            <person name="Medema M.H."/>
            <person name="Devos D.P."/>
            <person name="Kaster A.-K."/>
            <person name="Ovreas L."/>
            <person name="Rohde M."/>
            <person name="Galperin M.Y."/>
            <person name="Jogler C."/>
        </authorList>
    </citation>
    <scope>NUCLEOTIDE SEQUENCE [LARGE SCALE GENOMIC DNA]</scope>
    <source>
        <strain evidence="3 4">Mal64</strain>
    </source>
</reference>
<sequence length="423" mass="46449" precursor="true">MARNLFFGLLTLSLLTLLAPIAAGNEPWNRFRGPEGEGVAEDADPPVAFGPEENLKWKTPVHGRAWSSPVVLGDRVYLTTATEDGKQLSALCLDLETGKIVWDRVVFEVAEPRFCHPTNTYASCTPFIEPDRLYVHYGSYGTACLDAATGKTLWERRDFVSDDFRGPGSSPIVHGEELIVQFDGVDFQFLVGLDKATGKTRWRRDRDIDYQTDSGDWKKAYGTPRVIRVDGEEQLVSPAAAETLAYRLPAEGGELQPLWRFRHGGMNAATPPLFDGDRIYVTTGGGSPLALAAVRPDGHCEVTESHVAWSTGRNAPQRSGPILVDGLLFTTDDRGVATCREAATGKELWKKRLGGEFWSSPVAASGRIYAFNKEGEGFVFAADGEKYRELAHVDLQDEVNASPAIVGDALIVRTLGAVWRFEE</sequence>
<dbReference type="SUPFAM" id="SSF50998">
    <property type="entry name" value="Quinoprotein alcohol dehydrogenase-like"/>
    <property type="match status" value="1"/>
</dbReference>
<dbReference type="Gene3D" id="2.130.10.10">
    <property type="entry name" value="YVTN repeat-like/Quinoprotein amine dehydrogenase"/>
    <property type="match status" value="2"/>
</dbReference>
<evidence type="ECO:0000313" key="4">
    <source>
        <dbReference type="Proteomes" id="UP000315440"/>
    </source>
</evidence>
<feature type="domain" description="Pyrrolo-quinoline quinone repeat" evidence="2">
    <location>
        <begin position="91"/>
        <end position="204"/>
    </location>
</feature>
<dbReference type="AlphaFoldDB" id="A0A5C5ZSG6"/>
<dbReference type="RefSeq" id="WP_146397339.1">
    <property type="nucleotide sequence ID" value="NZ_SJPQ01000001.1"/>
</dbReference>
<name>A0A5C5ZSG6_9BACT</name>
<feature type="signal peptide" evidence="1">
    <location>
        <begin position="1"/>
        <end position="24"/>
    </location>
</feature>
<dbReference type="OrthoDB" id="244732at2"/>
<dbReference type="Proteomes" id="UP000315440">
    <property type="component" value="Unassembled WGS sequence"/>
</dbReference>
<dbReference type="EMBL" id="SJPQ01000001">
    <property type="protein sequence ID" value="TWT90449.1"/>
    <property type="molecule type" value="Genomic_DNA"/>
</dbReference>
<keyword evidence="4" id="KW-1185">Reference proteome</keyword>
<accession>A0A5C5ZSG6</accession>
<organism evidence="3 4">
    <name type="scientific">Pseudobythopirellula maris</name>
    <dbReference type="NCBI Taxonomy" id="2527991"/>
    <lineage>
        <taxon>Bacteria</taxon>
        <taxon>Pseudomonadati</taxon>
        <taxon>Planctomycetota</taxon>
        <taxon>Planctomycetia</taxon>
        <taxon>Pirellulales</taxon>
        <taxon>Lacipirellulaceae</taxon>
        <taxon>Pseudobythopirellula</taxon>
    </lineage>
</organism>
<comment type="caution">
    <text evidence="3">The sequence shown here is derived from an EMBL/GenBank/DDBJ whole genome shotgun (WGS) entry which is preliminary data.</text>
</comment>
<proteinExistence type="predicted"/>
<dbReference type="PANTHER" id="PTHR34512:SF30">
    <property type="entry name" value="OUTER MEMBRANE PROTEIN ASSEMBLY FACTOR BAMB"/>
    <property type="match status" value="1"/>
</dbReference>
<feature type="chain" id="PRO_5022701539" evidence="1">
    <location>
        <begin position="25"/>
        <end position="423"/>
    </location>
</feature>
<feature type="domain" description="Pyrrolo-quinoline quinone repeat" evidence="2">
    <location>
        <begin position="308"/>
        <end position="414"/>
    </location>
</feature>
<evidence type="ECO:0000313" key="3">
    <source>
        <dbReference type="EMBL" id="TWT90449.1"/>
    </source>
</evidence>